<dbReference type="SUPFAM" id="SSF51735">
    <property type="entry name" value="NAD(P)-binding Rossmann-fold domains"/>
    <property type="match status" value="1"/>
</dbReference>
<feature type="non-terminal residue" evidence="1">
    <location>
        <position position="38"/>
    </location>
</feature>
<protein>
    <submittedName>
        <fullName evidence="1">NAD(P)-dependent oxidoreductase</fullName>
    </submittedName>
</protein>
<dbReference type="InterPro" id="IPR036291">
    <property type="entry name" value="NAD(P)-bd_dom_sf"/>
</dbReference>
<reference evidence="1 2" key="1">
    <citation type="submission" date="2018-08" db="EMBL/GenBank/DDBJ databases">
        <title>Genome Sequence of Clavibacter michiganensis Subspecies type strains, and the Atypical Peach-Colored Strains Isolated from Tomato.</title>
        <authorList>
            <person name="Osdaghi E."/>
            <person name="Portier P."/>
            <person name="Briand M."/>
            <person name="Jacques M.-A."/>
        </authorList>
    </citation>
    <scope>NUCLEOTIDE SEQUENCE [LARGE SCALE GENOMIC DNA]</scope>
    <source>
        <strain evidence="1 2">CFBP 8216</strain>
    </source>
</reference>
<evidence type="ECO:0000313" key="2">
    <source>
        <dbReference type="Proteomes" id="UP000265355"/>
    </source>
</evidence>
<dbReference type="EMBL" id="QWEE01000723">
    <property type="protein sequence ID" value="RII85826.1"/>
    <property type="molecule type" value="Genomic_DNA"/>
</dbReference>
<accession>A0ABX9N0I0</accession>
<dbReference type="Proteomes" id="UP000265355">
    <property type="component" value="Unassembled WGS sequence"/>
</dbReference>
<evidence type="ECO:0000313" key="1">
    <source>
        <dbReference type="EMBL" id="RII85826.1"/>
    </source>
</evidence>
<gene>
    <name evidence="1" type="ORF">DZF98_17160</name>
</gene>
<sequence>MSDAGIVTRPTGAPRDVLVLGGTGWIGRLVAERLAARG</sequence>
<keyword evidence="2" id="KW-1185">Reference proteome</keyword>
<proteinExistence type="predicted"/>
<comment type="caution">
    <text evidence="1">The sequence shown here is derived from an EMBL/GenBank/DDBJ whole genome shotgun (WGS) entry which is preliminary data.</text>
</comment>
<name>A0ABX9N0I0_9MICO</name>
<organism evidence="1 2">
    <name type="scientific">Clavibacter californiensis</name>
    <dbReference type="NCBI Taxonomy" id="1401995"/>
    <lineage>
        <taxon>Bacteria</taxon>
        <taxon>Bacillati</taxon>
        <taxon>Actinomycetota</taxon>
        <taxon>Actinomycetes</taxon>
        <taxon>Micrococcales</taxon>
        <taxon>Microbacteriaceae</taxon>
        <taxon>Clavibacter</taxon>
    </lineage>
</organism>